<dbReference type="OrthoDB" id="3209197at2759"/>
<evidence type="ECO:0000256" key="2">
    <source>
        <dbReference type="SAM" id="Phobius"/>
    </source>
</evidence>
<keyword evidence="4" id="KW-1185">Reference proteome</keyword>
<keyword evidence="2" id="KW-0812">Transmembrane</keyword>
<accession>A0A0C3MJU0</accession>
<dbReference type="Proteomes" id="UP000054248">
    <property type="component" value="Unassembled WGS sequence"/>
</dbReference>
<evidence type="ECO:0000256" key="1">
    <source>
        <dbReference type="SAM" id="MobiDB-lite"/>
    </source>
</evidence>
<feature type="transmembrane region" description="Helical" evidence="2">
    <location>
        <begin position="43"/>
        <end position="64"/>
    </location>
</feature>
<keyword evidence="2" id="KW-1133">Transmembrane helix</keyword>
<keyword evidence="2" id="KW-0472">Membrane</keyword>
<feature type="region of interest" description="Disordered" evidence="1">
    <location>
        <begin position="1"/>
        <end position="24"/>
    </location>
</feature>
<proteinExistence type="predicted"/>
<dbReference type="EMBL" id="KN822945">
    <property type="protein sequence ID" value="KIO33982.1"/>
    <property type="molecule type" value="Genomic_DNA"/>
</dbReference>
<evidence type="ECO:0000313" key="4">
    <source>
        <dbReference type="Proteomes" id="UP000054248"/>
    </source>
</evidence>
<reference evidence="4" key="2">
    <citation type="submission" date="2015-01" db="EMBL/GenBank/DDBJ databases">
        <title>Evolutionary Origins and Diversification of the Mycorrhizal Mutualists.</title>
        <authorList>
            <consortium name="DOE Joint Genome Institute"/>
            <consortium name="Mycorrhizal Genomics Consortium"/>
            <person name="Kohler A."/>
            <person name="Kuo A."/>
            <person name="Nagy L.G."/>
            <person name="Floudas D."/>
            <person name="Copeland A."/>
            <person name="Barry K.W."/>
            <person name="Cichocki N."/>
            <person name="Veneault-Fourrey C."/>
            <person name="LaButti K."/>
            <person name="Lindquist E.A."/>
            <person name="Lipzen A."/>
            <person name="Lundell T."/>
            <person name="Morin E."/>
            <person name="Murat C."/>
            <person name="Riley R."/>
            <person name="Ohm R."/>
            <person name="Sun H."/>
            <person name="Tunlid A."/>
            <person name="Henrissat B."/>
            <person name="Grigoriev I.V."/>
            <person name="Hibbett D.S."/>
            <person name="Martin F."/>
        </authorList>
    </citation>
    <scope>NUCLEOTIDE SEQUENCE [LARGE SCALE GENOMIC DNA]</scope>
    <source>
        <strain evidence="4">MUT 4182</strain>
    </source>
</reference>
<dbReference type="AlphaFoldDB" id="A0A0C3MJU0"/>
<feature type="compositionally biased region" description="Low complexity" evidence="1">
    <location>
        <begin position="14"/>
        <end position="24"/>
    </location>
</feature>
<reference evidence="3 4" key="1">
    <citation type="submission" date="2014-04" db="EMBL/GenBank/DDBJ databases">
        <authorList>
            <consortium name="DOE Joint Genome Institute"/>
            <person name="Kuo A."/>
            <person name="Girlanda M."/>
            <person name="Perotto S."/>
            <person name="Kohler A."/>
            <person name="Nagy L.G."/>
            <person name="Floudas D."/>
            <person name="Copeland A."/>
            <person name="Barry K.W."/>
            <person name="Cichocki N."/>
            <person name="Veneault-Fourrey C."/>
            <person name="LaButti K."/>
            <person name="Lindquist E.A."/>
            <person name="Lipzen A."/>
            <person name="Lundell T."/>
            <person name="Morin E."/>
            <person name="Murat C."/>
            <person name="Sun H."/>
            <person name="Tunlid A."/>
            <person name="Henrissat B."/>
            <person name="Grigoriev I.V."/>
            <person name="Hibbett D.S."/>
            <person name="Martin F."/>
            <person name="Nordberg H.P."/>
            <person name="Cantor M.N."/>
            <person name="Hua S.X."/>
        </authorList>
    </citation>
    <scope>NUCLEOTIDE SEQUENCE [LARGE SCALE GENOMIC DNA]</scope>
    <source>
        <strain evidence="3 4">MUT 4182</strain>
    </source>
</reference>
<protein>
    <submittedName>
        <fullName evidence="3">Uncharacterized protein</fullName>
    </submittedName>
</protein>
<sequence>MSSTVTPTPSDGLTPSSTTQSSPSVATTEITNFFKDQKPLQSYLYPTLALIIAILVAVHACRFLERRRLRRRRELGRDTFDAGDDVVEEAVADKLVRPRMYEVYLDGKEAKKIGRDVGWNEIMPLASNVNVYVGDVGLAPSEPHPASQRQPWLAEDSRMNFQIIVDSIRGAVLSGLELLSLYNRQAERELRRTRNNDRHALALAASLIPEPPLDPNLPRELVTGVMILMPSVPRTLSGKQESWEEVQLPDVALGLKDKEWNGRIDVKAGLEL</sequence>
<evidence type="ECO:0000313" key="3">
    <source>
        <dbReference type="EMBL" id="KIO33982.1"/>
    </source>
</evidence>
<feature type="compositionally biased region" description="Polar residues" evidence="1">
    <location>
        <begin position="1"/>
        <end position="13"/>
    </location>
</feature>
<dbReference type="HOGENOM" id="CLU_1050507_0_0_1"/>
<name>A0A0C3MJU0_9AGAM</name>
<organism evidence="3 4">
    <name type="scientific">Tulasnella calospora MUT 4182</name>
    <dbReference type="NCBI Taxonomy" id="1051891"/>
    <lineage>
        <taxon>Eukaryota</taxon>
        <taxon>Fungi</taxon>
        <taxon>Dikarya</taxon>
        <taxon>Basidiomycota</taxon>
        <taxon>Agaricomycotina</taxon>
        <taxon>Agaricomycetes</taxon>
        <taxon>Cantharellales</taxon>
        <taxon>Tulasnellaceae</taxon>
        <taxon>Tulasnella</taxon>
    </lineage>
</organism>
<gene>
    <name evidence="3" type="ORF">M407DRAFT_240847</name>
</gene>